<evidence type="ECO:0000256" key="4">
    <source>
        <dbReference type="ARBA" id="ARBA00023163"/>
    </source>
</evidence>
<dbReference type="KEGG" id="ipa:Isop_1623"/>
<feature type="region of interest" description="Disordered" evidence="5">
    <location>
        <begin position="254"/>
        <end position="281"/>
    </location>
</feature>
<dbReference type="Proteomes" id="UP000008631">
    <property type="component" value="Chromosome"/>
</dbReference>
<dbReference type="Gene3D" id="1.10.10.10">
    <property type="entry name" value="Winged helix-like DNA-binding domain superfamily/Winged helix DNA-binding domain"/>
    <property type="match status" value="1"/>
</dbReference>
<evidence type="ECO:0000259" key="6">
    <source>
        <dbReference type="PROSITE" id="PS51000"/>
    </source>
</evidence>
<dbReference type="AlphaFoldDB" id="E8R080"/>
<dbReference type="HOGENOM" id="CLU_060699_1_4_0"/>
<dbReference type="SUPFAM" id="SSF100950">
    <property type="entry name" value="NagB/RpiA/CoA transferase-like"/>
    <property type="match status" value="1"/>
</dbReference>
<keyword evidence="1" id="KW-0678">Repressor</keyword>
<name>E8R080_ISOPI</name>
<dbReference type="InterPro" id="IPR001034">
    <property type="entry name" value="DeoR_HTH"/>
</dbReference>
<dbReference type="InterPro" id="IPR037171">
    <property type="entry name" value="NagB/RpiA_transferase-like"/>
</dbReference>
<dbReference type="InterPro" id="IPR050313">
    <property type="entry name" value="Carb_Metab_HTH_regulators"/>
</dbReference>
<accession>E8R080</accession>
<dbReference type="FunCoup" id="E8R080">
    <property type="interactions" value="41"/>
</dbReference>
<dbReference type="Pfam" id="PF00455">
    <property type="entry name" value="DeoRC"/>
    <property type="match status" value="1"/>
</dbReference>
<evidence type="ECO:0000256" key="3">
    <source>
        <dbReference type="ARBA" id="ARBA00023125"/>
    </source>
</evidence>
<keyword evidence="3" id="KW-0238">DNA-binding</keyword>
<dbReference type="eggNOG" id="COG1349">
    <property type="taxonomic scope" value="Bacteria"/>
</dbReference>
<keyword evidence="8" id="KW-1185">Reference proteome</keyword>
<dbReference type="PROSITE" id="PS51000">
    <property type="entry name" value="HTH_DEOR_2"/>
    <property type="match status" value="1"/>
</dbReference>
<dbReference type="InterPro" id="IPR036390">
    <property type="entry name" value="WH_DNA-bd_sf"/>
</dbReference>
<evidence type="ECO:0000256" key="1">
    <source>
        <dbReference type="ARBA" id="ARBA00022491"/>
    </source>
</evidence>
<dbReference type="GO" id="GO:0003700">
    <property type="term" value="F:DNA-binding transcription factor activity"/>
    <property type="evidence" value="ECO:0007669"/>
    <property type="project" value="InterPro"/>
</dbReference>
<protein>
    <submittedName>
        <fullName evidence="7">Transcriptional regulator, DeoR family</fullName>
    </submittedName>
</protein>
<dbReference type="SUPFAM" id="SSF46785">
    <property type="entry name" value="Winged helix' DNA-binding domain"/>
    <property type="match status" value="1"/>
</dbReference>
<dbReference type="PANTHER" id="PTHR30363">
    <property type="entry name" value="HTH-TYPE TRANSCRIPTIONAL REGULATOR SRLR-RELATED"/>
    <property type="match status" value="1"/>
</dbReference>
<gene>
    <name evidence="7" type="ordered locus">Isop_1623</name>
</gene>
<dbReference type="InterPro" id="IPR036388">
    <property type="entry name" value="WH-like_DNA-bd_sf"/>
</dbReference>
<dbReference type="SMART" id="SM00420">
    <property type="entry name" value="HTH_DEOR"/>
    <property type="match status" value="1"/>
</dbReference>
<reference key="1">
    <citation type="submission" date="2010-11" db="EMBL/GenBank/DDBJ databases">
        <title>The complete sequence of chromosome of Isophaera pallida ATCC 43644.</title>
        <authorList>
            <consortium name="US DOE Joint Genome Institute (JGI-PGF)"/>
            <person name="Lucas S."/>
            <person name="Copeland A."/>
            <person name="Lapidus A."/>
            <person name="Bruce D."/>
            <person name="Goodwin L."/>
            <person name="Pitluck S."/>
            <person name="Kyrpides N."/>
            <person name="Mavromatis K."/>
            <person name="Pagani I."/>
            <person name="Ivanova N."/>
            <person name="Saunders E."/>
            <person name="Brettin T."/>
            <person name="Detter J.C."/>
            <person name="Han C."/>
            <person name="Tapia R."/>
            <person name="Land M."/>
            <person name="Hauser L."/>
            <person name="Markowitz V."/>
            <person name="Cheng J.-F."/>
            <person name="Hugenholtz P."/>
            <person name="Woyke T."/>
            <person name="Wu D."/>
            <person name="Eisen J.A."/>
        </authorList>
    </citation>
    <scope>NUCLEOTIDE SEQUENCE</scope>
    <source>
        <strain>ATCC 43644</strain>
    </source>
</reference>
<feature type="domain" description="HTH deoR-type" evidence="6">
    <location>
        <begin position="3"/>
        <end position="58"/>
    </location>
</feature>
<sequence>MLAEGRRHAILERIASRGFVTLAELVETLGISESTARRDLEMLERQGEVRRTHGGAVAADAERSLPAFDDRTATLAREKRAIGRAAADLIEDGESVLIDGGTTTYEVARALAGRPVQILTNSLPIAQLITAAPGRASDLILIGGFVYPRTGVALGPQAIAQMNALKVDRAVLGAGGVTSEGVYNSNLLLVETERAMMACAAEVVIVADHSKLNKTALSWLCGLDRISQLVTDSGASESARAFLEAAGTRVIIAPASSHTNPTEPGPNGRRRLDPLSRSVAP</sequence>
<dbReference type="RefSeq" id="WP_013564495.1">
    <property type="nucleotide sequence ID" value="NC_014962.1"/>
</dbReference>
<dbReference type="InParanoid" id="E8R080"/>
<keyword evidence="2" id="KW-0805">Transcription regulation</keyword>
<dbReference type="Pfam" id="PF08220">
    <property type="entry name" value="HTH_DeoR"/>
    <property type="match status" value="1"/>
</dbReference>
<dbReference type="GO" id="GO:0003677">
    <property type="term" value="F:DNA binding"/>
    <property type="evidence" value="ECO:0007669"/>
    <property type="project" value="UniProtKB-KW"/>
</dbReference>
<evidence type="ECO:0000313" key="8">
    <source>
        <dbReference type="Proteomes" id="UP000008631"/>
    </source>
</evidence>
<proteinExistence type="predicted"/>
<keyword evidence="4" id="KW-0804">Transcription</keyword>
<organism evidence="7 8">
    <name type="scientific">Isosphaera pallida (strain ATCC 43644 / DSM 9630 / IS1B)</name>
    <dbReference type="NCBI Taxonomy" id="575540"/>
    <lineage>
        <taxon>Bacteria</taxon>
        <taxon>Pseudomonadati</taxon>
        <taxon>Planctomycetota</taxon>
        <taxon>Planctomycetia</taxon>
        <taxon>Isosphaerales</taxon>
        <taxon>Isosphaeraceae</taxon>
        <taxon>Isosphaera</taxon>
    </lineage>
</organism>
<dbReference type="EMBL" id="CP002353">
    <property type="protein sequence ID" value="ADV62207.1"/>
    <property type="molecule type" value="Genomic_DNA"/>
</dbReference>
<dbReference type="STRING" id="575540.Isop_1623"/>
<evidence type="ECO:0000256" key="2">
    <source>
        <dbReference type="ARBA" id="ARBA00023015"/>
    </source>
</evidence>
<dbReference type="SMART" id="SM01134">
    <property type="entry name" value="DeoRC"/>
    <property type="match status" value="1"/>
</dbReference>
<reference evidence="7 8" key="2">
    <citation type="journal article" date="2011" name="Stand. Genomic Sci.">
        <title>Complete genome sequence of Isosphaera pallida type strain (IS1B).</title>
        <authorList>
            <consortium name="US DOE Joint Genome Institute (JGI-PGF)"/>
            <person name="Goker M."/>
            <person name="Cleland D."/>
            <person name="Saunders E."/>
            <person name="Lapidus A."/>
            <person name="Nolan M."/>
            <person name="Lucas S."/>
            <person name="Hammon N."/>
            <person name="Deshpande S."/>
            <person name="Cheng J.F."/>
            <person name="Tapia R."/>
            <person name="Han C."/>
            <person name="Goodwin L."/>
            <person name="Pitluck S."/>
            <person name="Liolios K."/>
            <person name="Pagani I."/>
            <person name="Ivanova N."/>
            <person name="Mavromatis K."/>
            <person name="Pati A."/>
            <person name="Chen A."/>
            <person name="Palaniappan K."/>
            <person name="Land M."/>
            <person name="Hauser L."/>
            <person name="Chang Y.J."/>
            <person name="Jeffries C.D."/>
            <person name="Detter J.C."/>
            <person name="Beck B."/>
            <person name="Woyke T."/>
            <person name="Bristow J."/>
            <person name="Eisen J.A."/>
            <person name="Markowitz V."/>
            <person name="Hugenholtz P."/>
            <person name="Kyrpides N.C."/>
            <person name="Klenk H.P."/>
        </authorList>
    </citation>
    <scope>NUCLEOTIDE SEQUENCE [LARGE SCALE GENOMIC DNA]</scope>
    <source>
        <strain evidence="8">ATCC 43644 / DSM 9630 / IS1B</strain>
    </source>
</reference>
<dbReference type="InterPro" id="IPR014036">
    <property type="entry name" value="DeoR-like_C"/>
</dbReference>
<dbReference type="PROSITE" id="PS00894">
    <property type="entry name" value="HTH_DEOR_1"/>
    <property type="match status" value="1"/>
</dbReference>
<dbReference type="PANTHER" id="PTHR30363:SF4">
    <property type="entry name" value="GLYCEROL-3-PHOSPHATE REGULON REPRESSOR"/>
    <property type="match status" value="1"/>
</dbReference>
<dbReference type="PRINTS" id="PR00037">
    <property type="entry name" value="HTHLACR"/>
</dbReference>
<dbReference type="Gene3D" id="3.40.50.1360">
    <property type="match status" value="1"/>
</dbReference>
<evidence type="ECO:0000256" key="5">
    <source>
        <dbReference type="SAM" id="MobiDB-lite"/>
    </source>
</evidence>
<dbReference type="OrthoDB" id="9797223at2"/>
<evidence type="ECO:0000313" key="7">
    <source>
        <dbReference type="EMBL" id="ADV62207.1"/>
    </source>
</evidence>
<dbReference type="InterPro" id="IPR018356">
    <property type="entry name" value="Tscrpt_reg_HTH_DeoR_CS"/>
</dbReference>